<organism evidence="2 3">
    <name type="scientific">Elysia crispata</name>
    <name type="common">lettuce slug</name>
    <dbReference type="NCBI Taxonomy" id="231223"/>
    <lineage>
        <taxon>Eukaryota</taxon>
        <taxon>Metazoa</taxon>
        <taxon>Spiralia</taxon>
        <taxon>Lophotrochozoa</taxon>
        <taxon>Mollusca</taxon>
        <taxon>Gastropoda</taxon>
        <taxon>Heterobranchia</taxon>
        <taxon>Euthyneura</taxon>
        <taxon>Panpulmonata</taxon>
        <taxon>Sacoglossa</taxon>
        <taxon>Placobranchoidea</taxon>
        <taxon>Plakobranchidae</taxon>
        <taxon>Elysia</taxon>
    </lineage>
</organism>
<evidence type="ECO:0000313" key="2">
    <source>
        <dbReference type="EMBL" id="KAK3756850.1"/>
    </source>
</evidence>
<dbReference type="AlphaFoldDB" id="A0AAE0YTX3"/>
<proteinExistence type="predicted"/>
<dbReference type="EMBL" id="JAWDGP010005460">
    <property type="protein sequence ID" value="KAK3756850.1"/>
    <property type="molecule type" value="Genomic_DNA"/>
</dbReference>
<feature type="region of interest" description="Disordered" evidence="1">
    <location>
        <begin position="255"/>
        <end position="297"/>
    </location>
</feature>
<feature type="compositionally biased region" description="Polar residues" evidence="1">
    <location>
        <begin position="280"/>
        <end position="291"/>
    </location>
</feature>
<comment type="caution">
    <text evidence="2">The sequence shown here is derived from an EMBL/GenBank/DDBJ whole genome shotgun (WGS) entry which is preliminary data.</text>
</comment>
<name>A0AAE0YTX3_9GAST</name>
<feature type="region of interest" description="Disordered" evidence="1">
    <location>
        <begin position="168"/>
        <end position="214"/>
    </location>
</feature>
<keyword evidence="3" id="KW-1185">Reference proteome</keyword>
<feature type="compositionally biased region" description="Basic residues" evidence="1">
    <location>
        <begin position="183"/>
        <end position="197"/>
    </location>
</feature>
<reference evidence="2" key="1">
    <citation type="journal article" date="2023" name="G3 (Bethesda)">
        <title>A reference genome for the long-term kleptoplast-retaining sea slug Elysia crispata morphotype clarki.</title>
        <authorList>
            <person name="Eastman K.E."/>
            <person name="Pendleton A.L."/>
            <person name="Shaikh M.A."/>
            <person name="Suttiyut T."/>
            <person name="Ogas R."/>
            <person name="Tomko P."/>
            <person name="Gavelis G."/>
            <person name="Widhalm J.R."/>
            <person name="Wisecaver J.H."/>
        </authorList>
    </citation>
    <scope>NUCLEOTIDE SEQUENCE</scope>
    <source>
        <strain evidence="2">ECLA1</strain>
    </source>
</reference>
<accession>A0AAE0YTX3</accession>
<evidence type="ECO:0000256" key="1">
    <source>
        <dbReference type="SAM" id="MobiDB-lite"/>
    </source>
</evidence>
<protein>
    <submittedName>
        <fullName evidence="2">Uncharacterized protein</fullName>
    </submittedName>
</protein>
<gene>
    <name evidence="2" type="ORF">RRG08_048896</name>
</gene>
<sequence>MSSYVALSTEQLELWNVLKLFSKQNVIREPECFTKIKALNSVIPAFFPDITNQVPLVTCISVLQPVTEQTGGYDEEAETAAALAKIGFEERSSTALSRASIDTSKFYPLSKRRGPDVLKQIFVEMAKKFDAYSKSESHEQEGTAEFEPEVDQVVTSVPMTWPMMSEIDEESVKKSVPEDKQSKAKPKRVFKKTKIRQQRASVDSARGTPTLSVTSKQKEQKDILAEAAAAALGYFSLIRPSDAARTSLQPAMLGIDDTSKSAQDLTEESANIAGWERSRSASVISRPSTSFDPDPDV</sequence>
<dbReference type="Proteomes" id="UP001283361">
    <property type="component" value="Unassembled WGS sequence"/>
</dbReference>
<evidence type="ECO:0000313" key="3">
    <source>
        <dbReference type="Proteomes" id="UP001283361"/>
    </source>
</evidence>
<feature type="compositionally biased region" description="Basic and acidic residues" evidence="1">
    <location>
        <begin position="170"/>
        <end position="182"/>
    </location>
</feature>